<feature type="region of interest" description="Disordered" evidence="1">
    <location>
        <begin position="12"/>
        <end position="114"/>
    </location>
</feature>
<comment type="caution">
    <text evidence="2">The sequence shown here is derived from an EMBL/GenBank/DDBJ whole genome shotgun (WGS) entry which is preliminary data.</text>
</comment>
<proteinExistence type="predicted"/>
<accession>A0A1V9XD85</accession>
<dbReference type="EMBL" id="MNPL01014403">
    <property type="protein sequence ID" value="OQR71507.1"/>
    <property type="molecule type" value="Genomic_DNA"/>
</dbReference>
<evidence type="ECO:0000256" key="1">
    <source>
        <dbReference type="SAM" id="MobiDB-lite"/>
    </source>
</evidence>
<feature type="non-terminal residue" evidence="2">
    <location>
        <position position="199"/>
    </location>
</feature>
<reference evidence="2 3" key="1">
    <citation type="journal article" date="2017" name="Gigascience">
        <title>Draft genome of the honey bee ectoparasitic mite, Tropilaelaps mercedesae, is shaped by the parasitic life history.</title>
        <authorList>
            <person name="Dong X."/>
            <person name="Armstrong S.D."/>
            <person name="Xia D."/>
            <person name="Makepeace B.L."/>
            <person name="Darby A.C."/>
            <person name="Kadowaki T."/>
        </authorList>
    </citation>
    <scope>NUCLEOTIDE SEQUENCE [LARGE SCALE GENOMIC DNA]</scope>
    <source>
        <strain evidence="2">Wuxi-XJTLU</strain>
    </source>
</reference>
<feature type="compositionally biased region" description="Low complexity" evidence="1">
    <location>
        <begin position="178"/>
        <end position="199"/>
    </location>
</feature>
<evidence type="ECO:0000313" key="2">
    <source>
        <dbReference type="EMBL" id="OQR71507.1"/>
    </source>
</evidence>
<feature type="region of interest" description="Disordered" evidence="1">
    <location>
        <begin position="155"/>
        <end position="199"/>
    </location>
</feature>
<feature type="compositionally biased region" description="Polar residues" evidence="1">
    <location>
        <begin position="155"/>
        <end position="167"/>
    </location>
</feature>
<organism evidence="2 3">
    <name type="scientific">Tropilaelaps mercedesae</name>
    <dbReference type="NCBI Taxonomy" id="418985"/>
    <lineage>
        <taxon>Eukaryota</taxon>
        <taxon>Metazoa</taxon>
        <taxon>Ecdysozoa</taxon>
        <taxon>Arthropoda</taxon>
        <taxon>Chelicerata</taxon>
        <taxon>Arachnida</taxon>
        <taxon>Acari</taxon>
        <taxon>Parasitiformes</taxon>
        <taxon>Mesostigmata</taxon>
        <taxon>Gamasina</taxon>
        <taxon>Dermanyssoidea</taxon>
        <taxon>Laelapidae</taxon>
        <taxon>Tropilaelaps</taxon>
    </lineage>
</organism>
<evidence type="ECO:0000313" key="3">
    <source>
        <dbReference type="Proteomes" id="UP000192247"/>
    </source>
</evidence>
<dbReference type="Proteomes" id="UP000192247">
    <property type="component" value="Unassembled WGS sequence"/>
</dbReference>
<dbReference type="AlphaFoldDB" id="A0A1V9XD85"/>
<dbReference type="InParanoid" id="A0A1V9XD85"/>
<name>A0A1V9XD85_9ACAR</name>
<keyword evidence="3" id="KW-1185">Reference proteome</keyword>
<protein>
    <submittedName>
        <fullName evidence="2">Uncharacterized protein</fullName>
    </submittedName>
</protein>
<gene>
    <name evidence="2" type="ORF">BIW11_10952</name>
</gene>
<sequence>MSLDECVLRLLLGASPTTTPVEADVSEPITPSKLTTKPADGSRDDNNDIKQQAKSQQHQKQRSPDLPATSQATLRRTRRHTSTEHASTLPETPGTVSPPIKHAKYTTSKEKLEPAASGELFSASVASLPLSGRRDSVEAAVAALIGEPYEETPAQPVTVTFSKSTKGGNALRGDAEKTSTAASISRTAAPPPATATKSP</sequence>